<gene>
    <name evidence="1" type="ORF">TTX_0826a</name>
</gene>
<dbReference type="HOGENOM" id="CLU_1998858_0_0_2"/>
<organism evidence="1 2">
    <name type="scientific">Thermoproteus tenax (strain ATCC 35583 / DSM 2078 / JCM 9277 / NBRC 100435 / Kra 1)</name>
    <dbReference type="NCBI Taxonomy" id="768679"/>
    <lineage>
        <taxon>Archaea</taxon>
        <taxon>Thermoproteota</taxon>
        <taxon>Thermoprotei</taxon>
        <taxon>Thermoproteales</taxon>
        <taxon>Thermoproteaceae</taxon>
        <taxon>Thermoproteus</taxon>
    </lineage>
</organism>
<dbReference type="RefSeq" id="WP_014126735.1">
    <property type="nucleotide sequence ID" value="NC_016070.1"/>
</dbReference>
<sequence>MGGDGERYQDIQQGNLDNNLKIAEIISQVVYNYIAKKLGEYLYEVDIDVSFTGDSVSVEVEAEGSPIIDQSLLDATIDEATKLGIIVADMAKEGLIKPDEDKVSVLRKALRRLRELSKNSVGDA</sequence>
<dbReference type="InterPro" id="IPR035954">
    <property type="entry name" value="MTH677-like_sf"/>
</dbReference>
<dbReference type="EMBL" id="FN869859">
    <property type="protein sequence ID" value="CCC81479.1"/>
    <property type="molecule type" value="Genomic_DNA"/>
</dbReference>
<dbReference type="GeneID" id="11261716"/>
<dbReference type="Gene3D" id="3.30.300.100">
    <property type="entry name" value="MTH677-like"/>
    <property type="match status" value="1"/>
</dbReference>
<reference evidence="1 2" key="1">
    <citation type="journal article" date="2011" name="PLoS ONE">
        <title>The complete genome sequence of Thermoproteus tenax: a physiologically versatile member of the Crenarchaeota.</title>
        <authorList>
            <person name="Siebers B."/>
            <person name="Zaparty M."/>
            <person name="Raddatz G."/>
            <person name="Tjaden B."/>
            <person name="Albers S.V."/>
            <person name="Bell S.D."/>
            <person name="Blombach F."/>
            <person name="Kletzin A."/>
            <person name="Kyrpides N."/>
            <person name="Lanz C."/>
            <person name="Plagens A."/>
            <person name="Rampp M."/>
            <person name="Rosinus A."/>
            <person name="von Jan M."/>
            <person name="Makarova K.S."/>
            <person name="Klenk H.P."/>
            <person name="Schuster S.C."/>
            <person name="Hensel R."/>
        </authorList>
    </citation>
    <scope>NUCLEOTIDE SEQUENCE [LARGE SCALE GENOMIC DNA]</scope>
    <source>
        <strain evidence="2">ATCC 35583 / DSM 2078 / JCM 9277 / NBRC 100435 / Kra 1</strain>
    </source>
</reference>
<dbReference type="OrthoDB" id="29254at2157"/>
<dbReference type="KEGG" id="ttn:TTX_0826a"/>
<dbReference type="STRING" id="768679.TTX_0826a"/>
<accession>G4RPI4</accession>
<keyword evidence="2" id="KW-1185">Reference proteome</keyword>
<dbReference type="AlphaFoldDB" id="G4RPI4"/>
<protein>
    <submittedName>
        <fullName evidence="1">Uncharacterized protein</fullName>
    </submittedName>
</protein>
<dbReference type="Proteomes" id="UP000002654">
    <property type="component" value="Chromosome"/>
</dbReference>
<evidence type="ECO:0000313" key="2">
    <source>
        <dbReference type="Proteomes" id="UP000002654"/>
    </source>
</evidence>
<evidence type="ECO:0000313" key="1">
    <source>
        <dbReference type="EMBL" id="CCC81479.1"/>
    </source>
</evidence>
<dbReference type="eggNOG" id="arCOG05568">
    <property type="taxonomic scope" value="Archaea"/>
</dbReference>
<dbReference type="PaxDb" id="768679-TTX_0826a"/>
<proteinExistence type="predicted"/>
<dbReference type="PATRIC" id="fig|768679.9.peg.833"/>
<name>G4RPI4_THETK</name>